<feature type="region of interest" description="Disordered" evidence="1">
    <location>
        <begin position="74"/>
        <end position="104"/>
    </location>
</feature>
<reference evidence="3" key="2">
    <citation type="journal article" date="2013" name="PLoS Genet.">
        <title>Comparative genome structure, secondary metabolite, and effector coding capacity across Cochliobolus pathogens.</title>
        <authorList>
            <person name="Condon B.J."/>
            <person name="Leng Y."/>
            <person name="Wu D."/>
            <person name="Bushley K.E."/>
            <person name="Ohm R.A."/>
            <person name="Otillar R."/>
            <person name="Martin J."/>
            <person name="Schackwitz W."/>
            <person name="Grimwood J."/>
            <person name="MohdZainudin N."/>
            <person name="Xue C."/>
            <person name="Wang R."/>
            <person name="Manning V.A."/>
            <person name="Dhillon B."/>
            <person name="Tu Z.J."/>
            <person name="Steffenson B.J."/>
            <person name="Salamov A."/>
            <person name="Sun H."/>
            <person name="Lowry S."/>
            <person name="LaButti K."/>
            <person name="Han J."/>
            <person name="Copeland A."/>
            <person name="Lindquist E."/>
            <person name="Barry K."/>
            <person name="Schmutz J."/>
            <person name="Baker S.E."/>
            <person name="Ciuffetti L.M."/>
            <person name="Grigoriev I.V."/>
            <person name="Zhong S."/>
            <person name="Turgeon B.G."/>
        </authorList>
    </citation>
    <scope>NUCLEOTIDE SEQUENCE [LARGE SCALE GENOMIC DNA]</scope>
    <source>
        <strain evidence="3">C5 / ATCC 48332 / race O</strain>
    </source>
</reference>
<dbReference type="AlphaFoldDB" id="M2V700"/>
<reference evidence="2 3" key="1">
    <citation type="journal article" date="2012" name="PLoS Pathog.">
        <title>Diverse lifestyles and strategies of plant pathogenesis encoded in the genomes of eighteen Dothideomycetes fungi.</title>
        <authorList>
            <person name="Ohm R.A."/>
            <person name="Feau N."/>
            <person name="Henrissat B."/>
            <person name="Schoch C.L."/>
            <person name="Horwitz B.A."/>
            <person name="Barry K.W."/>
            <person name="Condon B.J."/>
            <person name="Copeland A.C."/>
            <person name="Dhillon B."/>
            <person name="Glaser F."/>
            <person name="Hesse C.N."/>
            <person name="Kosti I."/>
            <person name="LaButti K."/>
            <person name="Lindquist E.A."/>
            <person name="Lucas S."/>
            <person name="Salamov A.A."/>
            <person name="Bradshaw R.E."/>
            <person name="Ciuffetti L."/>
            <person name="Hamelin R.C."/>
            <person name="Kema G.H.J."/>
            <person name="Lawrence C."/>
            <person name="Scott J.A."/>
            <person name="Spatafora J.W."/>
            <person name="Turgeon B.G."/>
            <person name="de Wit P.J.G.M."/>
            <person name="Zhong S."/>
            <person name="Goodwin S.B."/>
            <person name="Grigoriev I.V."/>
        </authorList>
    </citation>
    <scope>NUCLEOTIDE SEQUENCE [LARGE SCALE GENOMIC DNA]</scope>
    <source>
        <strain evidence="3">C5 / ATCC 48332 / race O</strain>
    </source>
</reference>
<evidence type="ECO:0000256" key="1">
    <source>
        <dbReference type="SAM" id="MobiDB-lite"/>
    </source>
</evidence>
<evidence type="ECO:0000313" key="3">
    <source>
        <dbReference type="Proteomes" id="UP000016936"/>
    </source>
</evidence>
<keyword evidence="3" id="KW-1185">Reference proteome</keyword>
<dbReference type="Proteomes" id="UP000016936">
    <property type="component" value="Unassembled WGS sequence"/>
</dbReference>
<evidence type="ECO:0000313" key="2">
    <source>
        <dbReference type="EMBL" id="EMD95508.1"/>
    </source>
</evidence>
<accession>M2V700</accession>
<protein>
    <submittedName>
        <fullName evidence="2">Uncharacterized protein</fullName>
    </submittedName>
</protein>
<gene>
    <name evidence="2" type="ORF">COCHEDRAFT_1019254</name>
</gene>
<dbReference type="HOGENOM" id="CLU_2249866_0_0_1"/>
<proteinExistence type="predicted"/>
<dbReference type="EMBL" id="KB445570">
    <property type="protein sequence ID" value="EMD95508.1"/>
    <property type="molecule type" value="Genomic_DNA"/>
</dbReference>
<feature type="compositionally biased region" description="Basic residues" evidence="1">
    <location>
        <begin position="74"/>
        <end position="90"/>
    </location>
</feature>
<organism evidence="2 3">
    <name type="scientific">Cochliobolus heterostrophus (strain C5 / ATCC 48332 / race O)</name>
    <name type="common">Southern corn leaf blight fungus</name>
    <name type="synonym">Bipolaris maydis</name>
    <dbReference type="NCBI Taxonomy" id="701091"/>
    <lineage>
        <taxon>Eukaryota</taxon>
        <taxon>Fungi</taxon>
        <taxon>Dikarya</taxon>
        <taxon>Ascomycota</taxon>
        <taxon>Pezizomycotina</taxon>
        <taxon>Dothideomycetes</taxon>
        <taxon>Pleosporomycetidae</taxon>
        <taxon>Pleosporales</taxon>
        <taxon>Pleosporineae</taxon>
        <taxon>Pleosporaceae</taxon>
        <taxon>Bipolaris</taxon>
    </lineage>
</organism>
<name>M2V700_COCH5</name>
<sequence>MSMYHVRLFTPLVVRWLDLPVPCSLTPPLPSPDRHERAKAKPKGASGFVTRACTVPHPVTLPLGVTLPTHIRTRARTHARWAKATSKKRSNKNEAKQKKKGCQN</sequence>